<evidence type="ECO:0000313" key="4">
    <source>
        <dbReference type="EMBL" id="OEF23998.1"/>
    </source>
</evidence>
<keyword evidence="2 3" id="KW-0732">Signal</keyword>
<dbReference type="InterPro" id="IPR018635">
    <property type="entry name" value="UPF0319"/>
</dbReference>
<evidence type="ECO:0000313" key="5">
    <source>
        <dbReference type="Proteomes" id="UP000094070"/>
    </source>
</evidence>
<reference evidence="4 5" key="1">
    <citation type="journal article" date="2012" name="Science">
        <title>Ecological populations of bacteria act as socially cohesive units of antibiotic production and resistance.</title>
        <authorList>
            <person name="Cordero O.X."/>
            <person name="Wildschutte H."/>
            <person name="Kirkup B."/>
            <person name="Proehl S."/>
            <person name="Ngo L."/>
            <person name="Hussain F."/>
            <person name="Le Roux F."/>
            <person name="Mincer T."/>
            <person name="Polz M.F."/>
        </authorList>
    </citation>
    <scope>NUCLEOTIDE SEQUENCE [LARGE SCALE GENOMIC DNA]</scope>
    <source>
        <strain evidence="4 5">1S-45</strain>
    </source>
</reference>
<gene>
    <name evidence="4" type="ORF">A1QC_02280</name>
</gene>
<organism evidence="4 5">
    <name type="scientific">Vibrio rumoiensis 1S-45</name>
    <dbReference type="NCBI Taxonomy" id="1188252"/>
    <lineage>
        <taxon>Bacteria</taxon>
        <taxon>Pseudomonadati</taxon>
        <taxon>Pseudomonadota</taxon>
        <taxon>Gammaproteobacteria</taxon>
        <taxon>Vibrionales</taxon>
        <taxon>Vibrionaceae</taxon>
        <taxon>Vibrio</taxon>
    </lineage>
</organism>
<dbReference type="PANTHER" id="PTHR38108">
    <property type="entry name" value="UPF0319 PROTEIN YCCT"/>
    <property type="match status" value="1"/>
</dbReference>
<dbReference type="Proteomes" id="UP000094070">
    <property type="component" value="Unassembled WGS sequence"/>
</dbReference>
<name>A0A1E5E169_9VIBR</name>
<dbReference type="OrthoDB" id="6214057at2"/>
<keyword evidence="5" id="KW-1185">Reference proteome</keyword>
<proteinExistence type="inferred from homology"/>
<evidence type="ECO:0000256" key="3">
    <source>
        <dbReference type="SAM" id="SignalP"/>
    </source>
</evidence>
<dbReference type="Pfam" id="PF09829">
    <property type="entry name" value="DUF2057"/>
    <property type="match status" value="1"/>
</dbReference>
<dbReference type="EMBL" id="AJYK02000082">
    <property type="protein sequence ID" value="OEF23998.1"/>
    <property type="molecule type" value="Genomic_DNA"/>
</dbReference>
<protein>
    <submittedName>
        <fullName evidence="4">Uncharacterized protein</fullName>
    </submittedName>
</protein>
<evidence type="ECO:0000256" key="1">
    <source>
        <dbReference type="ARBA" id="ARBA00008490"/>
    </source>
</evidence>
<feature type="chain" id="PRO_5009174702" evidence="3">
    <location>
        <begin position="22"/>
        <end position="247"/>
    </location>
</feature>
<dbReference type="STRING" id="1188252.A1QC_02280"/>
<dbReference type="PANTHER" id="PTHR38108:SF1">
    <property type="entry name" value="UPF0319 PROTEIN YCCT"/>
    <property type="match status" value="1"/>
</dbReference>
<sequence>MKSFKVLLLAGLVGISFQAAAEVKIHLNHEIKPIIINGEELGFSLGDKSDFELKNGQNQIVVRVEKLVDNRGEYEKFNSKPMVLTFTASDTSLTIAPDGKILTTENAQDYNKAPKVLVTDASNKKVTVKQDRLEALTGFTRDYEKELMAYNRTNKITTGSAVTTAGVAATQTQAVQASKPQEMVEYWYAEATPEEKTAFSSWAFQNRKQVSGELSGKGKPSQMLDYWYKKATPEQRSGILAWLLKIE</sequence>
<comment type="similarity">
    <text evidence="1">Belongs to the UPF0319 family.</text>
</comment>
<accession>A0A1E5E169</accession>
<comment type="caution">
    <text evidence="4">The sequence shown here is derived from an EMBL/GenBank/DDBJ whole genome shotgun (WGS) entry which is preliminary data.</text>
</comment>
<dbReference type="AlphaFoldDB" id="A0A1E5E169"/>
<dbReference type="RefSeq" id="WP_017025944.1">
    <property type="nucleotide sequence ID" value="NZ_AJYK02000082.1"/>
</dbReference>
<feature type="signal peptide" evidence="3">
    <location>
        <begin position="1"/>
        <end position="21"/>
    </location>
</feature>
<dbReference type="eggNOG" id="COG3110">
    <property type="taxonomic scope" value="Bacteria"/>
</dbReference>
<evidence type="ECO:0000256" key="2">
    <source>
        <dbReference type="ARBA" id="ARBA00022729"/>
    </source>
</evidence>